<dbReference type="GO" id="GO:0008270">
    <property type="term" value="F:zinc ion binding"/>
    <property type="evidence" value="ECO:0007669"/>
    <property type="project" value="UniProtKB-KW"/>
</dbReference>
<keyword evidence="12" id="KW-0808">Transferase</keyword>
<dbReference type="InterPro" id="IPR051060">
    <property type="entry name" value="Carbamoyltrans_HypF-like"/>
</dbReference>
<dbReference type="InterPro" id="IPR036046">
    <property type="entry name" value="Acylphosphatase-like_dom_sf"/>
</dbReference>
<feature type="active site" evidence="9">
    <location>
        <position position="36"/>
    </location>
</feature>
<comment type="function">
    <text evidence="8">Involved in the maturation of [NiFe] hydrogenases. Along with HypE, it catalyzes the synthesis of the CN ligands of the active site iron of [NiFe]-hydrogenases. HypF functions as a carbamoyl transferase using carbamoylphosphate as a substrate and transferring the carboxamido moiety in an ATP-dependent reaction to the thiolate of the C-terminal cysteine of HypE yielding a protein-S-carboxamide.</text>
</comment>
<keyword evidence="13" id="KW-1185">Reference proteome</keyword>
<dbReference type="PROSITE" id="PS51160">
    <property type="entry name" value="ACYLPHOSPHATASE_3"/>
    <property type="match status" value="1"/>
</dbReference>
<keyword evidence="6" id="KW-0862">Zinc</keyword>
<name>A0A4R2NL30_RHOAD</name>
<evidence type="ECO:0000256" key="9">
    <source>
        <dbReference type="PROSITE-ProRule" id="PRU00520"/>
    </source>
</evidence>
<dbReference type="Gene3D" id="3.30.420.40">
    <property type="match status" value="1"/>
</dbReference>
<dbReference type="InterPro" id="IPR004421">
    <property type="entry name" value="Carbamoyltransferase_HypF"/>
</dbReference>
<dbReference type="Gene3D" id="3.30.110.120">
    <property type="match status" value="1"/>
</dbReference>
<dbReference type="Gene3D" id="3.30.420.360">
    <property type="match status" value="1"/>
</dbReference>
<accession>A0A4R2NL30</accession>
<dbReference type="Pfam" id="PF07503">
    <property type="entry name" value="zf-HYPF"/>
    <property type="match status" value="2"/>
</dbReference>
<dbReference type="Pfam" id="PF22521">
    <property type="entry name" value="HypF_C_2"/>
    <property type="match status" value="1"/>
</dbReference>
<evidence type="ECO:0000256" key="6">
    <source>
        <dbReference type="ARBA" id="ARBA00022833"/>
    </source>
</evidence>
<dbReference type="GO" id="GO:0003725">
    <property type="term" value="F:double-stranded RNA binding"/>
    <property type="evidence" value="ECO:0007669"/>
    <property type="project" value="InterPro"/>
</dbReference>
<dbReference type="GO" id="GO:0016874">
    <property type="term" value="F:ligase activity"/>
    <property type="evidence" value="ECO:0007669"/>
    <property type="project" value="UniProtKB-UniRule"/>
</dbReference>
<dbReference type="InterPro" id="IPR041440">
    <property type="entry name" value="HypF_C"/>
</dbReference>
<evidence type="ECO:0000313" key="12">
    <source>
        <dbReference type="EMBL" id="TCP22221.1"/>
    </source>
</evidence>
<dbReference type="Pfam" id="PF17788">
    <property type="entry name" value="HypF_C"/>
    <property type="match status" value="1"/>
</dbReference>
<sequence>MQGLEIRVRGQVQGVGFRPFVWQLAQAHGVRGAVCNDAHGVLIHATGADLGAFQTALSDRAPALARVDAVEARPYTFDTAPEGFTITPSRGQGAETRVTPDAATCPACLAEIRAPGRRQGYAFTNCTHCGPRFTILQRLPYDRGQTTMAPFTMCPACRAEYENPADRRFHAQPIACPACGPRLWVEVDAAEQPGDPIAGAAQVLASGGIVAIKGLGGFHLACDATNEAAVQTLRTRKRRPAKPFALMAREGDLTDFCAPTPADLALMRDAAAPIVLVRGTGALPDAVAPGMNRLGVMLPYTPLHHLLLDAVERPLVMTSGNLSGEPQVIGNAEAREKLSAFADAFVMHDRAIARRLDDSVERAEPPMVLRRARGRVPGTLPLPPGFEDAPQIVAYGGQMKAAICLIKNGQALLGHHLGELDEALTWEAFVQADRDYAALFDHRPEIAACDLHPDFRATQHAQTTGLSVARVQHHHAHLAACLGENGWPLDGGPVAGIILDGSGLGPDGTVWGGEVLLGDYRDFTRCASLTPAPLIGGDRAQADPWRNALVRLDAAGLGDAAERLFPDAPLALARQAAAAGLNAPSSSSAGRLFDAVAACLGLCPMGQSFEGEAAMRLEALAEQALGETGYGFAVTQRELDPAPVFRAILADLDDGTAPARIAARFHAGLAQTFADAARKLVERREARAVALSGGCFQNALLLEQVTAALGDIPVLTHRLTPANDGGLALGQALVAAARHIAPPESG</sequence>
<dbReference type="NCBIfam" id="TIGR00143">
    <property type="entry name" value="hypF"/>
    <property type="match status" value="1"/>
</dbReference>
<gene>
    <name evidence="12" type="ORF">EV656_10729</name>
</gene>
<dbReference type="GO" id="GO:0003998">
    <property type="term" value="F:acylphosphatase activity"/>
    <property type="evidence" value="ECO:0007669"/>
    <property type="project" value="UniProtKB-EC"/>
</dbReference>
<dbReference type="PANTHER" id="PTHR42959:SF1">
    <property type="entry name" value="CARBAMOYLTRANSFERASE HYPF"/>
    <property type="match status" value="1"/>
</dbReference>
<comment type="similarity">
    <text evidence="2 8">Belongs to the carbamoyltransferase HypF family.</text>
</comment>
<dbReference type="EC" id="6.2.-.-" evidence="8"/>
<feature type="domain" description="Acylphosphatase-like" evidence="10">
    <location>
        <begin position="3"/>
        <end position="88"/>
    </location>
</feature>
<evidence type="ECO:0000256" key="8">
    <source>
        <dbReference type="PIRNR" id="PIRNR006256"/>
    </source>
</evidence>
<keyword evidence="5" id="KW-0863">Zinc-finger</keyword>
<comment type="pathway">
    <text evidence="1 8">Protein modification; [NiFe] hydrogenase maturation.</text>
</comment>
<proteinExistence type="inferred from homology"/>
<dbReference type="InterPro" id="IPR017945">
    <property type="entry name" value="DHBP_synth_RibB-like_a/b_dom"/>
</dbReference>
<keyword evidence="4" id="KW-0479">Metal-binding</keyword>
<evidence type="ECO:0000256" key="3">
    <source>
        <dbReference type="ARBA" id="ARBA00022598"/>
    </source>
</evidence>
<dbReference type="GO" id="GO:0051604">
    <property type="term" value="P:protein maturation"/>
    <property type="evidence" value="ECO:0007669"/>
    <property type="project" value="TreeGrafter"/>
</dbReference>
<dbReference type="InterPro" id="IPR017968">
    <property type="entry name" value="Acylphosphatase_CS"/>
</dbReference>
<reference evidence="12 13" key="1">
    <citation type="submission" date="2019-03" db="EMBL/GenBank/DDBJ databases">
        <title>Genomic Encyclopedia of Type Strains, Phase IV (KMG-IV): sequencing the most valuable type-strain genomes for metagenomic binning, comparative biology and taxonomic classification.</title>
        <authorList>
            <person name="Goeker M."/>
        </authorList>
    </citation>
    <scope>NUCLEOTIDE SEQUENCE [LARGE SCALE GENOMIC DNA]</scope>
    <source>
        <strain evidence="12 13">DSM 2781</strain>
    </source>
</reference>
<dbReference type="Proteomes" id="UP000295733">
    <property type="component" value="Unassembled WGS sequence"/>
</dbReference>
<evidence type="ECO:0000256" key="2">
    <source>
        <dbReference type="ARBA" id="ARBA00008097"/>
    </source>
</evidence>
<evidence type="ECO:0000256" key="7">
    <source>
        <dbReference type="ARBA" id="ARBA00048220"/>
    </source>
</evidence>
<dbReference type="RefSeq" id="WP_132603432.1">
    <property type="nucleotide sequence ID" value="NZ_NRRP01000029.1"/>
</dbReference>
<dbReference type="Gene3D" id="3.90.870.50">
    <property type="match status" value="1"/>
</dbReference>
<evidence type="ECO:0000313" key="13">
    <source>
        <dbReference type="Proteomes" id="UP000295733"/>
    </source>
</evidence>
<evidence type="ECO:0000256" key="4">
    <source>
        <dbReference type="ARBA" id="ARBA00022723"/>
    </source>
</evidence>
<feature type="active site" evidence="9">
    <location>
        <position position="18"/>
    </location>
</feature>
<dbReference type="InterPro" id="IPR001792">
    <property type="entry name" value="Acylphosphatase-like_dom"/>
</dbReference>
<dbReference type="AlphaFoldDB" id="A0A4R2NL30"/>
<evidence type="ECO:0000256" key="1">
    <source>
        <dbReference type="ARBA" id="ARBA00004711"/>
    </source>
</evidence>
<evidence type="ECO:0000259" key="11">
    <source>
        <dbReference type="PROSITE" id="PS51163"/>
    </source>
</evidence>
<dbReference type="PIRSF" id="PIRSF006256">
    <property type="entry name" value="CMPcnvr_hdrg_mat"/>
    <property type="match status" value="1"/>
</dbReference>
<keyword evidence="3" id="KW-0436">Ligase</keyword>
<comment type="catalytic activity">
    <reaction evidence="7 8">
        <text>C-terminal L-cysteinyl-[HypE protein] + carbamoyl phosphate + ATP + H2O = C-terminal S-carboxamide-L-cysteinyl-[HypE protein] + AMP + phosphate + diphosphate + H(+)</text>
        <dbReference type="Rhea" id="RHEA:55636"/>
        <dbReference type="Rhea" id="RHEA-COMP:14247"/>
        <dbReference type="Rhea" id="RHEA-COMP:14392"/>
        <dbReference type="ChEBI" id="CHEBI:15377"/>
        <dbReference type="ChEBI" id="CHEBI:15378"/>
        <dbReference type="ChEBI" id="CHEBI:30616"/>
        <dbReference type="ChEBI" id="CHEBI:33019"/>
        <dbReference type="ChEBI" id="CHEBI:43474"/>
        <dbReference type="ChEBI" id="CHEBI:58228"/>
        <dbReference type="ChEBI" id="CHEBI:76913"/>
        <dbReference type="ChEBI" id="CHEBI:139126"/>
        <dbReference type="ChEBI" id="CHEBI:456215"/>
    </reaction>
</comment>
<dbReference type="InterPro" id="IPR006070">
    <property type="entry name" value="Sua5-like_dom"/>
</dbReference>
<dbReference type="PANTHER" id="PTHR42959">
    <property type="entry name" value="CARBAMOYLTRANSFERASE"/>
    <property type="match status" value="1"/>
</dbReference>
<dbReference type="SUPFAM" id="SSF55821">
    <property type="entry name" value="YrdC/RibB"/>
    <property type="match status" value="1"/>
</dbReference>
<dbReference type="InterPro" id="IPR011125">
    <property type="entry name" value="Znf_HypF"/>
</dbReference>
<dbReference type="EMBL" id="SLXL01000007">
    <property type="protein sequence ID" value="TCP22221.1"/>
    <property type="molecule type" value="Genomic_DNA"/>
</dbReference>
<dbReference type="OrthoDB" id="9808093at2"/>
<dbReference type="UniPathway" id="UPA00335"/>
<dbReference type="PROSITE" id="PS51163">
    <property type="entry name" value="YRDC"/>
    <property type="match status" value="1"/>
</dbReference>
<dbReference type="InterPro" id="IPR055128">
    <property type="entry name" value="HypF_C_2"/>
</dbReference>
<dbReference type="Pfam" id="PF01300">
    <property type="entry name" value="Sua5_yciO_yrdC"/>
    <property type="match status" value="1"/>
</dbReference>
<evidence type="ECO:0000256" key="5">
    <source>
        <dbReference type="ARBA" id="ARBA00022771"/>
    </source>
</evidence>
<dbReference type="SUPFAM" id="SSF54975">
    <property type="entry name" value="Acylphosphatase/BLUF domain-like"/>
    <property type="match status" value="1"/>
</dbReference>
<dbReference type="Pfam" id="PF00708">
    <property type="entry name" value="Acylphosphatase"/>
    <property type="match status" value="1"/>
</dbReference>
<organism evidence="12 13">
    <name type="scientific">Rhodovulum adriaticum</name>
    <name type="common">Rhodopseudomonas adriatica</name>
    <dbReference type="NCBI Taxonomy" id="35804"/>
    <lineage>
        <taxon>Bacteria</taxon>
        <taxon>Pseudomonadati</taxon>
        <taxon>Pseudomonadota</taxon>
        <taxon>Alphaproteobacteria</taxon>
        <taxon>Rhodobacterales</taxon>
        <taxon>Paracoccaceae</taxon>
        <taxon>Rhodovulum</taxon>
    </lineage>
</organism>
<dbReference type="PROSITE" id="PS00150">
    <property type="entry name" value="ACYLPHOSPHATASE_1"/>
    <property type="match status" value="1"/>
</dbReference>
<keyword evidence="9" id="KW-0378">Hydrolase</keyword>
<protein>
    <recommendedName>
        <fullName evidence="8">Carbamoyltransferase HypF</fullName>
        <ecNumber evidence="8">6.2.-.-</ecNumber>
    </recommendedName>
</protein>
<feature type="domain" description="YrdC-like" evidence="11">
    <location>
        <begin position="194"/>
        <end position="374"/>
    </location>
</feature>
<comment type="catalytic activity">
    <reaction evidence="9">
        <text>an acyl phosphate + H2O = a carboxylate + phosphate + H(+)</text>
        <dbReference type="Rhea" id="RHEA:14965"/>
        <dbReference type="ChEBI" id="CHEBI:15377"/>
        <dbReference type="ChEBI" id="CHEBI:15378"/>
        <dbReference type="ChEBI" id="CHEBI:29067"/>
        <dbReference type="ChEBI" id="CHEBI:43474"/>
        <dbReference type="ChEBI" id="CHEBI:59918"/>
        <dbReference type="EC" id="3.6.1.7"/>
    </reaction>
</comment>
<evidence type="ECO:0000259" key="10">
    <source>
        <dbReference type="PROSITE" id="PS51160"/>
    </source>
</evidence>
<dbReference type="GO" id="GO:0016743">
    <property type="term" value="F:carboxyl- or carbamoyltransferase activity"/>
    <property type="evidence" value="ECO:0007669"/>
    <property type="project" value="UniProtKB-UniRule"/>
</dbReference>
<comment type="caution">
    <text evidence="12">The sequence shown here is derived from an EMBL/GenBank/DDBJ whole genome shotgun (WGS) entry which is preliminary data.</text>
</comment>